<proteinExistence type="predicted"/>
<accession>A0AAV4W265</accession>
<reference evidence="1 2" key="1">
    <citation type="submission" date="2021-06" db="EMBL/GenBank/DDBJ databases">
        <title>Caerostris extrusa draft genome.</title>
        <authorList>
            <person name="Kono N."/>
            <person name="Arakawa K."/>
        </authorList>
    </citation>
    <scope>NUCLEOTIDE SEQUENCE [LARGE SCALE GENOMIC DNA]</scope>
</reference>
<dbReference type="EMBL" id="BPLR01015507">
    <property type="protein sequence ID" value="GIY76631.1"/>
    <property type="molecule type" value="Genomic_DNA"/>
</dbReference>
<organism evidence="1 2">
    <name type="scientific">Caerostris extrusa</name>
    <name type="common">Bark spider</name>
    <name type="synonym">Caerostris bankana</name>
    <dbReference type="NCBI Taxonomy" id="172846"/>
    <lineage>
        <taxon>Eukaryota</taxon>
        <taxon>Metazoa</taxon>
        <taxon>Ecdysozoa</taxon>
        <taxon>Arthropoda</taxon>
        <taxon>Chelicerata</taxon>
        <taxon>Arachnida</taxon>
        <taxon>Araneae</taxon>
        <taxon>Araneomorphae</taxon>
        <taxon>Entelegynae</taxon>
        <taxon>Araneoidea</taxon>
        <taxon>Araneidae</taxon>
        <taxon>Caerostris</taxon>
    </lineage>
</organism>
<keyword evidence="2" id="KW-1185">Reference proteome</keyword>
<evidence type="ECO:0000313" key="1">
    <source>
        <dbReference type="EMBL" id="GIY76631.1"/>
    </source>
</evidence>
<name>A0AAV4W265_CAEEX</name>
<dbReference type="Proteomes" id="UP001054945">
    <property type="component" value="Unassembled WGS sequence"/>
</dbReference>
<protein>
    <submittedName>
        <fullName evidence="1">Uncharacterized protein</fullName>
    </submittedName>
</protein>
<comment type="caution">
    <text evidence="1">The sequence shown here is derived from an EMBL/GenBank/DDBJ whole genome shotgun (WGS) entry which is preliminary data.</text>
</comment>
<evidence type="ECO:0000313" key="2">
    <source>
        <dbReference type="Proteomes" id="UP001054945"/>
    </source>
</evidence>
<gene>
    <name evidence="1" type="ORF">CEXT_123731</name>
</gene>
<dbReference type="AlphaFoldDB" id="A0AAV4W265"/>
<sequence>MDALFFKGDYEGMQGALLEERMSEGVAIKLIVGEELLRNTIVPSEYPERFLLRYRNLSFGFPWLSATITRRKGSLHVDEISLTLIGNPG</sequence>